<dbReference type="NCBIfam" id="TIGR02937">
    <property type="entry name" value="sigma70-ECF"/>
    <property type="match status" value="1"/>
</dbReference>
<dbReference type="InterPro" id="IPR039425">
    <property type="entry name" value="RNA_pol_sigma-70-like"/>
</dbReference>
<keyword evidence="2" id="KW-0805">Transcription regulation</keyword>
<organism evidence="7 8">
    <name type="scientific">Aquimarina brevivitae</name>
    <dbReference type="NCBI Taxonomy" id="323412"/>
    <lineage>
        <taxon>Bacteria</taxon>
        <taxon>Pseudomonadati</taxon>
        <taxon>Bacteroidota</taxon>
        <taxon>Flavobacteriia</taxon>
        <taxon>Flavobacteriales</taxon>
        <taxon>Flavobacteriaceae</taxon>
        <taxon>Aquimarina</taxon>
    </lineage>
</organism>
<dbReference type="PANTHER" id="PTHR43133">
    <property type="entry name" value="RNA POLYMERASE ECF-TYPE SIGMA FACTO"/>
    <property type="match status" value="1"/>
</dbReference>
<protein>
    <submittedName>
        <fullName evidence="7">RNA polymerase sigma factor (Sigma-70 family)</fullName>
    </submittedName>
</protein>
<keyword evidence="8" id="KW-1185">Reference proteome</keyword>
<dbReference type="RefSeq" id="WP_130285012.1">
    <property type="nucleotide sequence ID" value="NZ_SGXE01000001.1"/>
</dbReference>
<dbReference type="InterPro" id="IPR014284">
    <property type="entry name" value="RNA_pol_sigma-70_dom"/>
</dbReference>
<keyword evidence="5" id="KW-0804">Transcription</keyword>
<dbReference type="SUPFAM" id="SSF88946">
    <property type="entry name" value="Sigma2 domain of RNA polymerase sigma factors"/>
    <property type="match status" value="1"/>
</dbReference>
<evidence type="ECO:0000313" key="8">
    <source>
        <dbReference type="Proteomes" id="UP000292262"/>
    </source>
</evidence>
<evidence type="ECO:0000256" key="5">
    <source>
        <dbReference type="ARBA" id="ARBA00023163"/>
    </source>
</evidence>
<dbReference type="AlphaFoldDB" id="A0A4Q7PF97"/>
<dbReference type="InterPro" id="IPR007627">
    <property type="entry name" value="RNA_pol_sigma70_r2"/>
</dbReference>
<dbReference type="InterPro" id="IPR036388">
    <property type="entry name" value="WH-like_DNA-bd_sf"/>
</dbReference>
<keyword evidence="4" id="KW-0238">DNA-binding</keyword>
<keyword evidence="3" id="KW-0731">Sigma factor</keyword>
<dbReference type="Proteomes" id="UP000292262">
    <property type="component" value="Unassembled WGS sequence"/>
</dbReference>
<comment type="caution">
    <text evidence="7">The sequence shown here is derived from an EMBL/GenBank/DDBJ whole genome shotgun (WGS) entry which is preliminary data.</text>
</comment>
<sequence>MQTQDHMINGILTGDERILDAFYQHNFAAVRRYVLLHRGTIEDAEDIFQEALLLLYQKLKRNELHIQTSIHGYFYGVSKNLWRNRLRQQKLVYCELSEIESSEAQLAVMQQLEDEAKVQLFQQYFEQLNSASQQIWKLFFAGCSTRAIAERLGASEGSVRKKKFDTKKKLVELMQHDPRYAELCA</sequence>
<dbReference type="EMBL" id="SGXE01000001">
    <property type="protein sequence ID" value="RZS99153.1"/>
    <property type="molecule type" value="Genomic_DNA"/>
</dbReference>
<name>A0A4Q7PF97_9FLAO</name>
<evidence type="ECO:0000256" key="4">
    <source>
        <dbReference type="ARBA" id="ARBA00023125"/>
    </source>
</evidence>
<dbReference type="GO" id="GO:0006352">
    <property type="term" value="P:DNA-templated transcription initiation"/>
    <property type="evidence" value="ECO:0007669"/>
    <property type="project" value="InterPro"/>
</dbReference>
<dbReference type="GO" id="GO:0003677">
    <property type="term" value="F:DNA binding"/>
    <property type="evidence" value="ECO:0007669"/>
    <property type="project" value="UniProtKB-KW"/>
</dbReference>
<dbReference type="GO" id="GO:0016987">
    <property type="term" value="F:sigma factor activity"/>
    <property type="evidence" value="ECO:0007669"/>
    <property type="project" value="UniProtKB-KW"/>
</dbReference>
<accession>A0A4Q7PF97</accession>
<dbReference type="SUPFAM" id="SSF88659">
    <property type="entry name" value="Sigma3 and sigma4 domains of RNA polymerase sigma factors"/>
    <property type="match status" value="1"/>
</dbReference>
<proteinExistence type="inferred from homology"/>
<dbReference type="PANTHER" id="PTHR43133:SF8">
    <property type="entry name" value="RNA POLYMERASE SIGMA FACTOR HI_1459-RELATED"/>
    <property type="match status" value="1"/>
</dbReference>
<evidence type="ECO:0000259" key="6">
    <source>
        <dbReference type="Pfam" id="PF04542"/>
    </source>
</evidence>
<dbReference type="Gene3D" id="1.10.10.10">
    <property type="entry name" value="Winged helix-like DNA-binding domain superfamily/Winged helix DNA-binding domain"/>
    <property type="match status" value="1"/>
</dbReference>
<dbReference type="OrthoDB" id="1163416at2"/>
<dbReference type="Pfam" id="PF04542">
    <property type="entry name" value="Sigma70_r2"/>
    <property type="match status" value="1"/>
</dbReference>
<dbReference type="Gene3D" id="1.10.1740.10">
    <property type="match status" value="1"/>
</dbReference>
<feature type="domain" description="RNA polymerase sigma-70 region 2" evidence="6">
    <location>
        <begin position="23"/>
        <end position="90"/>
    </location>
</feature>
<dbReference type="InterPro" id="IPR013325">
    <property type="entry name" value="RNA_pol_sigma_r2"/>
</dbReference>
<dbReference type="InterPro" id="IPR013324">
    <property type="entry name" value="RNA_pol_sigma_r3/r4-like"/>
</dbReference>
<gene>
    <name evidence="7" type="ORF">EV197_0361</name>
</gene>
<comment type="similarity">
    <text evidence="1">Belongs to the sigma-70 factor family. ECF subfamily.</text>
</comment>
<reference evidence="7 8" key="1">
    <citation type="submission" date="2019-02" db="EMBL/GenBank/DDBJ databases">
        <title>Genomic Encyclopedia of Type Strains, Phase IV (KMG-IV): sequencing the most valuable type-strain genomes for metagenomic binning, comparative biology and taxonomic classification.</title>
        <authorList>
            <person name="Goeker M."/>
        </authorList>
    </citation>
    <scope>NUCLEOTIDE SEQUENCE [LARGE SCALE GENOMIC DNA]</scope>
    <source>
        <strain evidence="7 8">DSM 17196</strain>
    </source>
</reference>
<evidence type="ECO:0000256" key="3">
    <source>
        <dbReference type="ARBA" id="ARBA00023082"/>
    </source>
</evidence>
<evidence type="ECO:0000313" key="7">
    <source>
        <dbReference type="EMBL" id="RZS99153.1"/>
    </source>
</evidence>
<evidence type="ECO:0000256" key="2">
    <source>
        <dbReference type="ARBA" id="ARBA00023015"/>
    </source>
</evidence>
<evidence type="ECO:0000256" key="1">
    <source>
        <dbReference type="ARBA" id="ARBA00010641"/>
    </source>
</evidence>